<evidence type="ECO:0000256" key="9">
    <source>
        <dbReference type="ARBA" id="ARBA00048048"/>
    </source>
</evidence>
<dbReference type="Pfam" id="PF01529">
    <property type="entry name" value="DHHC"/>
    <property type="match status" value="1"/>
</dbReference>
<feature type="transmembrane region" description="Helical" evidence="10">
    <location>
        <begin position="151"/>
        <end position="168"/>
    </location>
</feature>
<dbReference type="GO" id="GO:0019706">
    <property type="term" value="F:protein-cysteine S-palmitoyltransferase activity"/>
    <property type="evidence" value="ECO:0007669"/>
    <property type="project" value="UniProtKB-EC"/>
</dbReference>
<evidence type="ECO:0000256" key="4">
    <source>
        <dbReference type="ARBA" id="ARBA00022989"/>
    </source>
</evidence>
<keyword evidence="8 10" id="KW-0012">Acyltransferase</keyword>
<feature type="domain" description="Palmitoyltransferase DHHC" evidence="11">
    <location>
        <begin position="127"/>
        <end position="252"/>
    </location>
</feature>
<dbReference type="OrthoDB" id="9909019at2759"/>
<sequence>MPLLLCCSPLSLPGPFGHTTSGSAGISSKMMRSSKIAKKSEMLMDIEQGYQDSEYVQLLQSNNSASITPHDSTSTNDHVNAIPPTVPATLAIDDDDDNTQQPLMTAASSSSASMISSTSITVKRDGAKRYCQKCKMDKCDRSHHCRSCKRLLMIFLLASHCPWINNCVGFYNYKYFYLFIVYGALFCIYVFATTLPPTIDIMQQPMGVLAIDFNWLFLCFVAAVFGLFLTPFSLFHTRQLCKNRTTIEFYEKANYRLGSRRQRIGGRRQMMDIMRSKYFNPWDLGTRENVEQVLGKSPMTWFLPVGTPSGNGYQYPLNTYAYDTLALDEEDEM</sequence>
<dbReference type="PANTHER" id="PTHR12246">
    <property type="entry name" value="PALMITOYLTRANSFERASE ZDHHC16"/>
    <property type="match status" value="1"/>
</dbReference>
<evidence type="ECO:0000256" key="1">
    <source>
        <dbReference type="ARBA" id="ARBA00004141"/>
    </source>
</evidence>
<dbReference type="FunCoup" id="A0A163JYD0">
    <property type="interactions" value="246"/>
</dbReference>
<keyword evidence="3 10" id="KW-0812">Transmembrane</keyword>
<evidence type="ECO:0000256" key="7">
    <source>
        <dbReference type="ARBA" id="ARBA00023288"/>
    </source>
</evidence>
<evidence type="ECO:0000256" key="6">
    <source>
        <dbReference type="ARBA" id="ARBA00023139"/>
    </source>
</evidence>
<organism evidence="12">
    <name type="scientific">Absidia glauca</name>
    <name type="common">Pin mould</name>
    <dbReference type="NCBI Taxonomy" id="4829"/>
    <lineage>
        <taxon>Eukaryota</taxon>
        <taxon>Fungi</taxon>
        <taxon>Fungi incertae sedis</taxon>
        <taxon>Mucoromycota</taxon>
        <taxon>Mucoromycotina</taxon>
        <taxon>Mucoromycetes</taxon>
        <taxon>Mucorales</taxon>
        <taxon>Cunninghamellaceae</taxon>
        <taxon>Absidia</taxon>
    </lineage>
</organism>
<dbReference type="AlphaFoldDB" id="A0A163JYD0"/>
<name>A0A163JYD0_ABSGL</name>
<feature type="transmembrane region" description="Helical" evidence="10">
    <location>
        <begin position="175"/>
        <end position="195"/>
    </location>
</feature>
<dbReference type="InParanoid" id="A0A163JYD0"/>
<keyword evidence="6" id="KW-0564">Palmitate</keyword>
<evidence type="ECO:0000256" key="3">
    <source>
        <dbReference type="ARBA" id="ARBA00022692"/>
    </source>
</evidence>
<dbReference type="STRING" id="4829.A0A163JYD0"/>
<evidence type="ECO:0000256" key="10">
    <source>
        <dbReference type="RuleBase" id="RU079119"/>
    </source>
</evidence>
<comment type="subcellular location">
    <subcellularLocation>
        <location evidence="1">Membrane</location>
        <topology evidence="1">Multi-pass membrane protein</topology>
    </subcellularLocation>
</comment>
<evidence type="ECO:0000259" key="11">
    <source>
        <dbReference type="Pfam" id="PF01529"/>
    </source>
</evidence>
<comment type="similarity">
    <text evidence="10">Belongs to the DHHC palmitoyltransferase family.</text>
</comment>
<dbReference type="InterPro" id="IPR039859">
    <property type="entry name" value="PFA4/ZDH16/20/ERF2-like"/>
</dbReference>
<dbReference type="Proteomes" id="UP000078561">
    <property type="component" value="Unassembled WGS sequence"/>
</dbReference>
<evidence type="ECO:0000313" key="12">
    <source>
        <dbReference type="EMBL" id="SAM04374.1"/>
    </source>
</evidence>
<gene>
    <name evidence="12" type="primary">ABSGL_10235.1 scaffold 11814</name>
</gene>
<dbReference type="EC" id="2.3.1.225" evidence="10"/>
<evidence type="ECO:0000256" key="5">
    <source>
        <dbReference type="ARBA" id="ARBA00023136"/>
    </source>
</evidence>
<comment type="catalytic activity">
    <reaction evidence="9 10">
        <text>L-cysteinyl-[protein] + hexadecanoyl-CoA = S-hexadecanoyl-L-cysteinyl-[protein] + CoA</text>
        <dbReference type="Rhea" id="RHEA:36683"/>
        <dbReference type="Rhea" id="RHEA-COMP:10131"/>
        <dbReference type="Rhea" id="RHEA-COMP:11032"/>
        <dbReference type="ChEBI" id="CHEBI:29950"/>
        <dbReference type="ChEBI" id="CHEBI:57287"/>
        <dbReference type="ChEBI" id="CHEBI:57379"/>
        <dbReference type="ChEBI" id="CHEBI:74151"/>
        <dbReference type="EC" id="2.3.1.225"/>
    </reaction>
</comment>
<reference evidence="12" key="1">
    <citation type="submission" date="2016-04" db="EMBL/GenBank/DDBJ databases">
        <authorList>
            <person name="Evans L.H."/>
            <person name="Alamgir A."/>
            <person name="Owens N."/>
            <person name="Weber N.D."/>
            <person name="Virtaneva K."/>
            <person name="Barbian K."/>
            <person name="Babar A."/>
            <person name="Rosenke K."/>
        </authorList>
    </citation>
    <scope>NUCLEOTIDE SEQUENCE [LARGE SCALE GENOMIC DNA]</scope>
    <source>
        <strain evidence="12">CBS 101.48</strain>
    </source>
</reference>
<keyword evidence="5 10" id="KW-0472">Membrane</keyword>
<keyword evidence="2 10" id="KW-0808">Transferase</keyword>
<keyword evidence="13" id="KW-1185">Reference proteome</keyword>
<evidence type="ECO:0000313" key="13">
    <source>
        <dbReference type="Proteomes" id="UP000078561"/>
    </source>
</evidence>
<proteinExistence type="inferred from homology"/>
<keyword evidence="7" id="KW-0449">Lipoprotein</keyword>
<dbReference type="PROSITE" id="PS50216">
    <property type="entry name" value="DHHC"/>
    <property type="match status" value="1"/>
</dbReference>
<dbReference type="GO" id="GO:0016020">
    <property type="term" value="C:membrane"/>
    <property type="evidence" value="ECO:0007669"/>
    <property type="project" value="UniProtKB-SubCell"/>
</dbReference>
<keyword evidence="4 10" id="KW-1133">Transmembrane helix</keyword>
<evidence type="ECO:0000256" key="2">
    <source>
        <dbReference type="ARBA" id="ARBA00022679"/>
    </source>
</evidence>
<protein>
    <recommendedName>
        <fullName evidence="10">Palmitoyltransferase</fullName>
        <ecNumber evidence="10">2.3.1.225</ecNumber>
    </recommendedName>
</protein>
<evidence type="ECO:0000256" key="8">
    <source>
        <dbReference type="ARBA" id="ARBA00023315"/>
    </source>
</evidence>
<dbReference type="EMBL" id="LT554361">
    <property type="protein sequence ID" value="SAM04374.1"/>
    <property type="molecule type" value="Genomic_DNA"/>
</dbReference>
<dbReference type="InterPro" id="IPR001594">
    <property type="entry name" value="Palmitoyltrfase_DHHC"/>
</dbReference>
<feature type="transmembrane region" description="Helical" evidence="10">
    <location>
        <begin position="215"/>
        <end position="235"/>
    </location>
</feature>
<comment type="domain">
    <text evidence="10">The DHHC domain is required for palmitoyltransferase activity.</text>
</comment>
<accession>A0A163JYD0</accession>